<dbReference type="Proteomes" id="UP001454036">
    <property type="component" value="Unassembled WGS sequence"/>
</dbReference>
<protein>
    <submittedName>
        <fullName evidence="1">Uncharacterized protein</fullName>
    </submittedName>
</protein>
<gene>
    <name evidence="1" type="ORF">LIER_08869</name>
</gene>
<keyword evidence="2" id="KW-1185">Reference proteome</keyword>
<evidence type="ECO:0000313" key="1">
    <source>
        <dbReference type="EMBL" id="GAA0149772.1"/>
    </source>
</evidence>
<accession>A0AAV3PIC3</accession>
<organism evidence="1 2">
    <name type="scientific">Lithospermum erythrorhizon</name>
    <name type="common">Purple gromwell</name>
    <name type="synonym">Lithospermum officinale var. erythrorhizon</name>
    <dbReference type="NCBI Taxonomy" id="34254"/>
    <lineage>
        <taxon>Eukaryota</taxon>
        <taxon>Viridiplantae</taxon>
        <taxon>Streptophyta</taxon>
        <taxon>Embryophyta</taxon>
        <taxon>Tracheophyta</taxon>
        <taxon>Spermatophyta</taxon>
        <taxon>Magnoliopsida</taxon>
        <taxon>eudicotyledons</taxon>
        <taxon>Gunneridae</taxon>
        <taxon>Pentapetalae</taxon>
        <taxon>asterids</taxon>
        <taxon>lamiids</taxon>
        <taxon>Boraginales</taxon>
        <taxon>Boraginaceae</taxon>
        <taxon>Boraginoideae</taxon>
        <taxon>Lithospermeae</taxon>
        <taxon>Lithospermum</taxon>
    </lineage>
</organism>
<dbReference type="AlphaFoldDB" id="A0AAV3PIC3"/>
<name>A0AAV3PIC3_LITER</name>
<reference evidence="1 2" key="1">
    <citation type="submission" date="2024-01" db="EMBL/GenBank/DDBJ databases">
        <title>The complete chloroplast genome sequence of Lithospermum erythrorhizon: insights into the phylogenetic relationship among Boraginaceae species and the maternal lineages of purple gromwells.</title>
        <authorList>
            <person name="Okada T."/>
            <person name="Watanabe K."/>
        </authorList>
    </citation>
    <scope>NUCLEOTIDE SEQUENCE [LARGE SCALE GENOMIC DNA]</scope>
</reference>
<proteinExistence type="predicted"/>
<dbReference type="EMBL" id="BAABME010001464">
    <property type="protein sequence ID" value="GAA0149772.1"/>
    <property type="molecule type" value="Genomic_DNA"/>
</dbReference>
<sequence length="69" mass="7686">MATIRSIIAGSSKFRIFPSPVSPLVKHAWCTSSGIRFLVEPFQDFIEILGQHVHGFSKILVAIFRVTSL</sequence>
<comment type="caution">
    <text evidence="1">The sequence shown here is derived from an EMBL/GenBank/DDBJ whole genome shotgun (WGS) entry which is preliminary data.</text>
</comment>
<evidence type="ECO:0000313" key="2">
    <source>
        <dbReference type="Proteomes" id="UP001454036"/>
    </source>
</evidence>